<dbReference type="Proteomes" id="UP000007013">
    <property type="component" value="Chromosome"/>
</dbReference>
<reference evidence="4 5" key="1">
    <citation type="journal article" date="2011" name="J. Bacteriol.">
        <title>Genome sequence of the verrucomicrobium Opitutus terrae PB90-1, an abundant inhabitant of rice paddy soil ecosystems.</title>
        <authorList>
            <person name="van Passel M.W."/>
            <person name="Kant R."/>
            <person name="Palva A."/>
            <person name="Copeland A."/>
            <person name="Lucas S."/>
            <person name="Lapidus A."/>
            <person name="Glavina del Rio T."/>
            <person name="Pitluck S."/>
            <person name="Goltsman E."/>
            <person name="Clum A."/>
            <person name="Sun H."/>
            <person name="Schmutz J."/>
            <person name="Larimer F.W."/>
            <person name="Land M.L."/>
            <person name="Hauser L."/>
            <person name="Kyrpides N."/>
            <person name="Mikhailova N."/>
            <person name="Richardson P.P."/>
            <person name="Janssen P.H."/>
            <person name="de Vos W.M."/>
            <person name="Smidt H."/>
        </authorList>
    </citation>
    <scope>NUCLEOTIDE SEQUENCE [LARGE SCALE GENOMIC DNA]</scope>
    <source>
        <strain evidence="5">DSM 11246 / JCM 15787 / PB90-1</strain>
    </source>
</reference>
<dbReference type="EMBL" id="CP001032">
    <property type="protein sequence ID" value="ACB77787.1"/>
    <property type="molecule type" value="Genomic_DNA"/>
</dbReference>
<feature type="chain" id="PRO_5002771972" evidence="3">
    <location>
        <begin position="25"/>
        <end position="422"/>
    </location>
</feature>
<dbReference type="KEGG" id="ote:Oter_4516"/>
<feature type="signal peptide" evidence="3">
    <location>
        <begin position="1"/>
        <end position="24"/>
    </location>
</feature>
<dbReference type="RefSeq" id="WP_012377301.1">
    <property type="nucleotide sequence ID" value="NC_010571.1"/>
</dbReference>
<dbReference type="STRING" id="452637.Oter_4516"/>
<dbReference type="SUPFAM" id="SSF53474">
    <property type="entry name" value="alpha/beta-Hydrolases"/>
    <property type="match status" value="1"/>
</dbReference>
<dbReference type="OrthoDB" id="9784036at2"/>
<dbReference type="Gene3D" id="3.40.50.1820">
    <property type="entry name" value="alpha/beta hydrolase"/>
    <property type="match status" value="1"/>
</dbReference>
<protein>
    <submittedName>
        <fullName evidence="4">Putative esterase</fullName>
    </submittedName>
</protein>
<evidence type="ECO:0000256" key="2">
    <source>
        <dbReference type="ARBA" id="ARBA00022801"/>
    </source>
</evidence>
<name>B1ZQ66_OPITP</name>
<sequence>MHPHRRLICWLILLVSLCTTPLLAVPYTLADTDQRALPRSANGRDYLLYIALPSNYASEPTRRYPVVYVLDGYWDFSLICTVTGLLRVDAAAPEVIVVGIGYGGTNPDVNTLRAIDLTPGVDPWFDSSGTRCGRADDFLNVIANEIIPFVEREYRADPSYRVLTGTSFAGLFSAYAAVERPGLFQAHVACSPSLWWRSNFVLTREAALSLTRMSMPVRLFLSYASEESSSIIDSTRAFFRQLRPRTYANFAVAVREAEGERHSTTKPETYTRGLRFAFAPLASQPANVAVTERSTLVNISSRGFIGTGDNVMIAGFVIDGLVPKRVLVRAGGPALTGLNVPGVLADPQVRVYSGQTVVAENDNWSDTGEMELAVRQTGAYAFTHGSRDAALIVTLTPGAYTAIGSGVGGTTGNALVEVYELP</sequence>
<proteinExistence type="inferred from homology"/>
<dbReference type="InterPro" id="IPR029058">
    <property type="entry name" value="AB_hydrolase_fold"/>
</dbReference>
<dbReference type="PANTHER" id="PTHR40841:SF2">
    <property type="entry name" value="SIDEROPHORE-DEGRADING ESTERASE (EUROFUNG)"/>
    <property type="match status" value="1"/>
</dbReference>
<dbReference type="HOGENOM" id="CLU_039834_0_1_0"/>
<evidence type="ECO:0000313" key="5">
    <source>
        <dbReference type="Proteomes" id="UP000007013"/>
    </source>
</evidence>
<dbReference type="InterPro" id="IPR052558">
    <property type="entry name" value="Siderophore_Hydrolase_D"/>
</dbReference>
<dbReference type="AlphaFoldDB" id="B1ZQ66"/>
<comment type="similarity">
    <text evidence="1">Belongs to the esterase D family.</text>
</comment>
<keyword evidence="2" id="KW-0378">Hydrolase</keyword>
<dbReference type="eggNOG" id="COG2819">
    <property type="taxonomic scope" value="Bacteria"/>
</dbReference>
<dbReference type="InterPro" id="IPR000801">
    <property type="entry name" value="Esterase-like"/>
</dbReference>
<dbReference type="Pfam" id="PF00756">
    <property type="entry name" value="Esterase"/>
    <property type="match status" value="1"/>
</dbReference>
<accession>B1ZQ66</accession>
<evidence type="ECO:0000256" key="1">
    <source>
        <dbReference type="ARBA" id="ARBA00005622"/>
    </source>
</evidence>
<evidence type="ECO:0000313" key="4">
    <source>
        <dbReference type="EMBL" id="ACB77787.1"/>
    </source>
</evidence>
<dbReference type="GO" id="GO:0016788">
    <property type="term" value="F:hydrolase activity, acting on ester bonds"/>
    <property type="evidence" value="ECO:0007669"/>
    <property type="project" value="TreeGrafter"/>
</dbReference>
<keyword evidence="3" id="KW-0732">Signal</keyword>
<organism evidence="4 5">
    <name type="scientific">Opitutus terrae (strain DSM 11246 / JCM 15787 / PB90-1)</name>
    <dbReference type="NCBI Taxonomy" id="452637"/>
    <lineage>
        <taxon>Bacteria</taxon>
        <taxon>Pseudomonadati</taxon>
        <taxon>Verrucomicrobiota</taxon>
        <taxon>Opitutia</taxon>
        <taxon>Opitutales</taxon>
        <taxon>Opitutaceae</taxon>
        <taxon>Opitutus</taxon>
    </lineage>
</organism>
<gene>
    <name evidence="4" type="ordered locus">Oter_4516</name>
</gene>
<dbReference type="PANTHER" id="PTHR40841">
    <property type="entry name" value="SIDEROPHORE TRIACETYLFUSARININE C ESTERASE"/>
    <property type="match status" value="1"/>
</dbReference>
<dbReference type="ESTHER" id="opitp-b1zq66">
    <property type="family name" value="A85-IroE-IroD-Fes-Yiel"/>
</dbReference>
<evidence type="ECO:0000256" key="3">
    <source>
        <dbReference type="SAM" id="SignalP"/>
    </source>
</evidence>
<keyword evidence="5" id="KW-1185">Reference proteome</keyword>